<dbReference type="Pfam" id="PF12627">
    <property type="entry name" value="PolyA_pol_RNAbd"/>
    <property type="match status" value="1"/>
</dbReference>
<evidence type="ECO:0000256" key="2">
    <source>
        <dbReference type="ARBA" id="ARBA00022679"/>
    </source>
</evidence>
<evidence type="ECO:0000259" key="11">
    <source>
        <dbReference type="Pfam" id="PF01743"/>
    </source>
</evidence>
<feature type="domain" description="tRNA nucleotidyltransferase/poly(A) polymerase RNA and SrmB- binding" evidence="13">
    <location>
        <begin position="257"/>
        <end position="318"/>
    </location>
</feature>
<keyword evidence="10" id="KW-0812">Transmembrane</keyword>
<dbReference type="Gene3D" id="1.10.3090.10">
    <property type="entry name" value="cca-adding enzyme, domain 2"/>
    <property type="match status" value="1"/>
</dbReference>
<evidence type="ECO:0000313" key="15">
    <source>
        <dbReference type="Proteomes" id="UP001209854"/>
    </source>
</evidence>
<dbReference type="CDD" id="cd05398">
    <property type="entry name" value="NT_ClassII-CCAase"/>
    <property type="match status" value="1"/>
</dbReference>
<name>A0ABT3N256_9GAMM</name>
<comment type="catalytic activity">
    <reaction evidence="7">
        <text>RNA(n) + ATP = RNA(n)-3'-adenine ribonucleotide + diphosphate</text>
        <dbReference type="Rhea" id="RHEA:11332"/>
        <dbReference type="Rhea" id="RHEA-COMP:14527"/>
        <dbReference type="Rhea" id="RHEA-COMP:17347"/>
        <dbReference type="ChEBI" id="CHEBI:30616"/>
        <dbReference type="ChEBI" id="CHEBI:33019"/>
        <dbReference type="ChEBI" id="CHEBI:140395"/>
        <dbReference type="ChEBI" id="CHEBI:173115"/>
        <dbReference type="EC" id="2.7.7.19"/>
    </reaction>
</comment>
<dbReference type="PANTHER" id="PTHR43051">
    <property type="entry name" value="POLYNUCLEOTIDE ADENYLYLTRANSFERASE FAMILY PROTEIN"/>
    <property type="match status" value="1"/>
</dbReference>
<dbReference type="SUPFAM" id="SSF81301">
    <property type="entry name" value="Nucleotidyltransferase"/>
    <property type="match status" value="1"/>
</dbReference>
<evidence type="ECO:0000256" key="7">
    <source>
        <dbReference type="HAMAP-Rule" id="MF_00957"/>
    </source>
</evidence>
<dbReference type="InterPro" id="IPR002646">
    <property type="entry name" value="PolA_pol_head_dom"/>
</dbReference>
<dbReference type="SUPFAM" id="SSF81891">
    <property type="entry name" value="Poly A polymerase C-terminal region-like"/>
    <property type="match status" value="1"/>
</dbReference>
<evidence type="ECO:0000256" key="4">
    <source>
        <dbReference type="ARBA" id="ARBA00022840"/>
    </source>
</evidence>
<accession>A0ABT3N256</accession>
<feature type="active site" evidence="7">
    <location>
        <position position="199"/>
    </location>
</feature>
<keyword evidence="15" id="KW-1185">Reference proteome</keyword>
<organism evidence="14 15">
    <name type="scientific">Endozoicomonas gorgoniicola</name>
    <dbReference type="NCBI Taxonomy" id="1234144"/>
    <lineage>
        <taxon>Bacteria</taxon>
        <taxon>Pseudomonadati</taxon>
        <taxon>Pseudomonadota</taxon>
        <taxon>Gammaproteobacteria</taxon>
        <taxon>Oceanospirillales</taxon>
        <taxon>Endozoicomonadaceae</taxon>
        <taxon>Endozoicomonas</taxon>
    </lineage>
</organism>
<comment type="function">
    <text evidence="7">Adds poly(A) tail to the 3' end of many RNAs, which usually targets these RNAs for decay. Plays a significant role in the global control of gene expression, through influencing the rate of transcript degradation, and in the general RNA quality control.</text>
</comment>
<evidence type="ECO:0000256" key="9">
    <source>
        <dbReference type="SAM" id="MobiDB-lite"/>
    </source>
</evidence>
<feature type="domain" description="Polymerase A arginine-rich C-terminal" evidence="12">
    <location>
        <begin position="397"/>
        <end position="516"/>
    </location>
</feature>
<feature type="compositionally biased region" description="Polar residues" evidence="9">
    <location>
        <begin position="38"/>
        <end position="58"/>
    </location>
</feature>
<proteinExistence type="inferred from homology"/>
<evidence type="ECO:0000259" key="12">
    <source>
        <dbReference type="Pfam" id="PF12626"/>
    </source>
</evidence>
<feature type="active site" evidence="7">
    <location>
        <position position="115"/>
    </location>
</feature>
<feature type="transmembrane region" description="Helical" evidence="10">
    <location>
        <begin position="6"/>
        <end position="23"/>
    </location>
</feature>
<dbReference type="Pfam" id="PF12626">
    <property type="entry name" value="PolyA_pol_arg_C"/>
    <property type="match status" value="1"/>
</dbReference>
<evidence type="ECO:0000313" key="14">
    <source>
        <dbReference type="EMBL" id="MCW7555722.1"/>
    </source>
</evidence>
<dbReference type="Gene3D" id="3.30.460.10">
    <property type="entry name" value="Beta Polymerase, domain 2"/>
    <property type="match status" value="1"/>
</dbReference>
<comment type="caution">
    <text evidence="14">The sequence shown here is derived from an EMBL/GenBank/DDBJ whole genome shotgun (WGS) entry which is preliminary data.</text>
</comment>
<keyword evidence="1 7" id="KW-0507">mRNA processing</keyword>
<evidence type="ECO:0000259" key="13">
    <source>
        <dbReference type="Pfam" id="PF12627"/>
    </source>
</evidence>
<feature type="domain" description="Poly A polymerase head" evidence="11">
    <location>
        <begin position="95"/>
        <end position="230"/>
    </location>
</feature>
<dbReference type="PANTHER" id="PTHR43051:SF1">
    <property type="entry name" value="POLYNUCLEOTIDE ADENYLYLTRANSFERASE FAMILY PROTEIN"/>
    <property type="match status" value="1"/>
</dbReference>
<feature type="active site" evidence="7">
    <location>
        <position position="113"/>
    </location>
</feature>
<dbReference type="NCBIfam" id="TIGR01942">
    <property type="entry name" value="pcnB"/>
    <property type="match status" value="1"/>
</dbReference>
<evidence type="ECO:0000256" key="5">
    <source>
        <dbReference type="ARBA" id="ARBA00022884"/>
    </source>
</evidence>
<keyword evidence="5 7" id="KW-0694">RNA-binding</keyword>
<dbReference type="InterPro" id="IPR032828">
    <property type="entry name" value="PolyA_RNA-bd"/>
</dbReference>
<evidence type="ECO:0000256" key="1">
    <source>
        <dbReference type="ARBA" id="ARBA00022664"/>
    </source>
</evidence>
<keyword evidence="3 7" id="KW-0547">Nucleotide-binding</keyword>
<dbReference type="Proteomes" id="UP001209854">
    <property type="component" value="Unassembled WGS sequence"/>
</dbReference>
<keyword evidence="2 7" id="KW-0808">Transferase</keyword>
<gene>
    <name evidence="7 14" type="primary">pcnB</name>
    <name evidence="14" type="ORF">NX722_24455</name>
</gene>
<dbReference type="RefSeq" id="WP_262565478.1">
    <property type="nucleotide sequence ID" value="NZ_JAPFCC010000001.1"/>
</dbReference>
<evidence type="ECO:0000256" key="6">
    <source>
        <dbReference type="ARBA" id="ARBA00023163"/>
    </source>
</evidence>
<evidence type="ECO:0000256" key="3">
    <source>
        <dbReference type="ARBA" id="ARBA00022741"/>
    </source>
</evidence>
<feature type="region of interest" description="Disordered" evidence="9">
    <location>
        <begin position="29"/>
        <end position="58"/>
    </location>
</feature>
<feature type="compositionally biased region" description="Basic residues" evidence="9">
    <location>
        <begin position="508"/>
        <end position="522"/>
    </location>
</feature>
<keyword evidence="10" id="KW-1133">Transmembrane helix</keyword>
<dbReference type="InterPro" id="IPR025866">
    <property type="entry name" value="PolyA_pol_arg_C_dom"/>
</dbReference>
<keyword evidence="10" id="KW-0472">Membrane</keyword>
<dbReference type="InterPro" id="IPR052191">
    <property type="entry name" value="tRNA_ntf/polyA_polymerase_I"/>
</dbReference>
<dbReference type="EC" id="2.7.7.19" evidence="7"/>
<reference evidence="14 15" key="1">
    <citation type="submission" date="2022-10" db="EMBL/GenBank/DDBJ databases">
        <title>High-quality genome sequences of two octocoral-associated bacteria, Endozoicomonas euniceicola EF212 and Endozoicomonas gorgoniicola PS125.</title>
        <authorList>
            <person name="Chiou Y.-J."/>
            <person name="Chen Y.-H."/>
        </authorList>
    </citation>
    <scope>NUCLEOTIDE SEQUENCE [LARGE SCALE GENOMIC DNA]</scope>
    <source>
        <strain evidence="14 15">PS125</strain>
    </source>
</reference>
<dbReference type="InterPro" id="IPR010206">
    <property type="entry name" value="PolA_pol_I"/>
</dbReference>
<protein>
    <recommendedName>
        <fullName evidence="7">Poly(A) polymerase I</fullName>
        <shortName evidence="7">PAP I</shortName>
        <ecNumber evidence="7">2.7.7.19</ecNumber>
    </recommendedName>
</protein>
<evidence type="ECO:0000256" key="10">
    <source>
        <dbReference type="SAM" id="Phobius"/>
    </source>
</evidence>
<dbReference type="GO" id="GO:1990817">
    <property type="term" value="F:poly(A) RNA polymerase activity"/>
    <property type="evidence" value="ECO:0007669"/>
    <property type="project" value="UniProtKB-EC"/>
</dbReference>
<keyword evidence="4 7" id="KW-0067">ATP-binding</keyword>
<feature type="region of interest" description="Disordered" evidence="9">
    <location>
        <begin position="487"/>
        <end position="529"/>
    </location>
</feature>
<comment type="similarity">
    <text evidence="7 8">Belongs to the tRNA nucleotidyltransferase/poly(A) polymerase family.</text>
</comment>
<feature type="compositionally biased region" description="Basic and acidic residues" evidence="9">
    <location>
        <begin position="487"/>
        <end position="497"/>
    </location>
</feature>
<dbReference type="HAMAP" id="MF_00957">
    <property type="entry name" value="PolyA_pol"/>
    <property type="match status" value="1"/>
</dbReference>
<dbReference type="Pfam" id="PF01743">
    <property type="entry name" value="PolyA_pol"/>
    <property type="match status" value="1"/>
</dbReference>
<evidence type="ECO:0000256" key="8">
    <source>
        <dbReference type="RuleBase" id="RU003953"/>
    </source>
</evidence>
<dbReference type="EMBL" id="JAPFCC010000001">
    <property type="protein sequence ID" value="MCW7555722.1"/>
    <property type="molecule type" value="Genomic_DNA"/>
</dbReference>
<keyword evidence="14" id="KW-0548">Nucleotidyltransferase</keyword>
<keyword evidence="6 7" id="KW-0804">Transcription</keyword>
<sequence>MLSTSIMVLVLALVLAFTAMLFWRRQKRENQPKDVHPETSSQETLSDTGSTGDLTMQNRVNRHVIPRDHHPVSRREISDNALKVLHRLTSNGYDAYLVGGCIRDIYFDLHPKDFDVATNATPEQVRRLFRNSRVIGRRFKLVHVLFGREMIEVATFRASHDNTTQDTKHGRDKSHHSDSGRILRDNVYGTMEDDALRRDFTVNALYYDARDFTVVDFCNGVQDIEDEVLRLIGDPVTRYHEDPVRMLRALRFKAKLDFTIEPETADPIFELGYLLRDIPSARLFDEILKLLQSGNGVRTFELLQDYGLLKHLFPATHRCLETSSLETSSLETSSLETGSLETSSQETGDKYSEDLIFSALRSTDQRIAKDRPVTPAFLFAAFLWGPLQRQFRDLQEQGVPPVPAMQQAAMIVLDNQCAHTAIPKRFTMTIRDIWDLQYRLERRQPKQIDGLLAHPKFRAAYDFLVLREESGEQLNQAGQWWTEIQEHSDPSRNEMIRSLRNQPGSGNGRKRRRRRQPRKRAPQNRNPES</sequence>
<dbReference type="InterPro" id="IPR043519">
    <property type="entry name" value="NT_sf"/>
</dbReference>